<reference evidence="2" key="1">
    <citation type="journal article" date="2019" name="Int. J. Syst. Evol. Microbiol.">
        <title>The Global Catalogue of Microorganisms (GCM) 10K type strain sequencing project: providing services to taxonomists for standard genome sequencing and annotation.</title>
        <authorList>
            <consortium name="The Broad Institute Genomics Platform"/>
            <consortium name="The Broad Institute Genome Sequencing Center for Infectious Disease"/>
            <person name="Wu L."/>
            <person name="Ma J."/>
        </authorList>
    </citation>
    <scope>NUCLEOTIDE SEQUENCE [LARGE SCALE GENOMIC DNA]</scope>
    <source>
        <strain evidence="2">CGMCC 1.15420</strain>
    </source>
</reference>
<organism evidence="1 2">
    <name type="scientific">Paenibacillus aceti</name>
    <dbReference type="NCBI Taxonomy" id="1820010"/>
    <lineage>
        <taxon>Bacteria</taxon>
        <taxon>Bacillati</taxon>
        <taxon>Bacillota</taxon>
        <taxon>Bacilli</taxon>
        <taxon>Bacillales</taxon>
        <taxon>Paenibacillaceae</taxon>
        <taxon>Paenibacillus</taxon>
    </lineage>
</organism>
<keyword evidence="2" id="KW-1185">Reference proteome</keyword>
<comment type="caution">
    <text evidence="1">The sequence shown here is derived from an EMBL/GenBank/DDBJ whole genome shotgun (WGS) entry which is preliminary data.</text>
</comment>
<dbReference type="EMBL" id="BMIW01000030">
    <property type="protein sequence ID" value="GGG10854.1"/>
    <property type="molecule type" value="Genomic_DNA"/>
</dbReference>
<gene>
    <name evidence="1" type="ORF">GCM10010913_35830</name>
</gene>
<accession>A0ABQ1W2V3</accession>
<dbReference type="Proteomes" id="UP000608420">
    <property type="component" value="Unassembled WGS sequence"/>
</dbReference>
<protein>
    <submittedName>
        <fullName evidence="1">Uncharacterized protein</fullName>
    </submittedName>
</protein>
<sequence length="60" mass="6848">MSVTSRFIATSQNNIYYYIEKPCPLQAKFIGYSKKSVLSAKRVRKLLKRPVPQGNESLKA</sequence>
<evidence type="ECO:0000313" key="2">
    <source>
        <dbReference type="Proteomes" id="UP000608420"/>
    </source>
</evidence>
<name>A0ABQ1W2V3_9BACL</name>
<proteinExistence type="predicted"/>
<evidence type="ECO:0000313" key="1">
    <source>
        <dbReference type="EMBL" id="GGG10854.1"/>
    </source>
</evidence>